<evidence type="ECO:0000256" key="9">
    <source>
        <dbReference type="RuleBase" id="RU004504"/>
    </source>
</evidence>
<evidence type="ECO:0000256" key="3">
    <source>
        <dbReference type="ARBA" id="ARBA00012239"/>
    </source>
</evidence>
<evidence type="ECO:0000256" key="2">
    <source>
        <dbReference type="ARBA" id="ARBA00006490"/>
    </source>
</evidence>
<dbReference type="Proteomes" id="UP000278907">
    <property type="component" value="Unassembled WGS sequence"/>
</dbReference>
<dbReference type="GO" id="GO:0008483">
    <property type="term" value="F:transaminase activity"/>
    <property type="evidence" value="ECO:0007669"/>
    <property type="project" value="UniProtKB-KW"/>
</dbReference>
<gene>
    <name evidence="11" type="ORF">D7Y13_43880</name>
</gene>
<keyword evidence="4" id="KW-0479">Metal-binding</keyword>
<keyword evidence="5" id="KW-0663">Pyridoxal phosphate</keyword>
<keyword evidence="6" id="KW-0408">Iron</keyword>
<name>A0ABX9Q4U3_9BACT</name>
<keyword evidence="11" id="KW-0808">Transferase</keyword>
<dbReference type="Pfam" id="PF00266">
    <property type="entry name" value="Aminotran_5"/>
    <property type="match status" value="1"/>
</dbReference>
<sequence>KLPVDLLSLSSHKIYGPQGAGALYVRPGISLVPLLGGGGQEFKLRSGTQAVPIIAGFGTAAELAMQELVTETPRLIGLRDRLFDLLSDVPNLVPTGDRLHRLPHHASFCLLNADGERLSGKAVVRQMNLAGIAISAG</sequence>
<keyword evidence="12" id="KW-1185">Reference proteome</keyword>
<evidence type="ECO:0000256" key="8">
    <source>
        <dbReference type="ARBA" id="ARBA00050776"/>
    </source>
</evidence>
<evidence type="ECO:0000256" key="7">
    <source>
        <dbReference type="ARBA" id="ARBA00023014"/>
    </source>
</evidence>
<dbReference type="InterPro" id="IPR015422">
    <property type="entry name" value="PyrdxlP-dep_Trfase_small"/>
</dbReference>
<comment type="similarity">
    <text evidence="2">Belongs to the class-V pyridoxal-phosphate-dependent aminotransferase family. NifS/IscS subfamily.</text>
</comment>
<protein>
    <recommendedName>
        <fullName evidence="3">cysteine desulfurase</fullName>
        <ecNumber evidence="3">2.8.1.7</ecNumber>
    </recommendedName>
</protein>
<evidence type="ECO:0000256" key="1">
    <source>
        <dbReference type="ARBA" id="ARBA00001933"/>
    </source>
</evidence>
<organism evidence="11 12">
    <name type="scientific">Corallococcus praedator</name>
    <dbReference type="NCBI Taxonomy" id="2316724"/>
    <lineage>
        <taxon>Bacteria</taxon>
        <taxon>Pseudomonadati</taxon>
        <taxon>Myxococcota</taxon>
        <taxon>Myxococcia</taxon>
        <taxon>Myxococcales</taxon>
        <taxon>Cystobacterineae</taxon>
        <taxon>Myxococcaceae</taxon>
        <taxon>Corallococcus</taxon>
    </lineage>
</organism>
<dbReference type="InterPro" id="IPR000192">
    <property type="entry name" value="Aminotrans_V_dom"/>
</dbReference>
<dbReference type="EC" id="2.8.1.7" evidence="3"/>
<dbReference type="PANTHER" id="PTHR11601:SF34">
    <property type="entry name" value="CYSTEINE DESULFURASE"/>
    <property type="match status" value="1"/>
</dbReference>
<feature type="non-terminal residue" evidence="11">
    <location>
        <position position="137"/>
    </location>
</feature>
<dbReference type="Gene3D" id="3.90.1150.10">
    <property type="entry name" value="Aspartate Aminotransferase, domain 1"/>
    <property type="match status" value="1"/>
</dbReference>
<comment type="catalytic activity">
    <reaction evidence="8">
        <text>(sulfur carrier)-H + L-cysteine = (sulfur carrier)-SH + L-alanine</text>
        <dbReference type="Rhea" id="RHEA:43892"/>
        <dbReference type="Rhea" id="RHEA-COMP:14737"/>
        <dbReference type="Rhea" id="RHEA-COMP:14739"/>
        <dbReference type="ChEBI" id="CHEBI:29917"/>
        <dbReference type="ChEBI" id="CHEBI:35235"/>
        <dbReference type="ChEBI" id="CHEBI:57972"/>
        <dbReference type="ChEBI" id="CHEBI:64428"/>
        <dbReference type="EC" id="2.8.1.7"/>
    </reaction>
</comment>
<dbReference type="PROSITE" id="PS00595">
    <property type="entry name" value="AA_TRANSFER_CLASS_5"/>
    <property type="match status" value="1"/>
</dbReference>
<accession>A0ABX9Q4U3</accession>
<evidence type="ECO:0000313" key="12">
    <source>
        <dbReference type="Proteomes" id="UP000278907"/>
    </source>
</evidence>
<dbReference type="InterPro" id="IPR015421">
    <property type="entry name" value="PyrdxlP-dep_Trfase_major"/>
</dbReference>
<reference evidence="11 12" key="1">
    <citation type="submission" date="2018-09" db="EMBL/GenBank/DDBJ databases">
        <authorList>
            <person name="Livingstone P.G."/>
            <person name="Whitworth D.E."/>
        </authorList>
    </citation>
    <scope>NUCLEOTIDE SEQUENCE [LARGE SCALE GENOMIC DNA]</scope>
    <source>
        <strain evidence="11 12">CA031B</strain>
    </source>
</reference>
<dbReference type="Gene3D" id="3.40.640.10">
    <property type="entry name" value="Type I PLP-dependent aspartate aminotransferase-like (Major domain)"/>
    <property type="match status" value="1"/>
</dbReference>
<evidence type="ECO:0000259" key="10">
    <source>
        <dbReference type="Pfam" id="PF00266"/>
    </source>
</evidence>
<dbReference type="SUPFAM" id="SSF53383">
    <property type="entry name" value="PLP-dependent transferases"/>
    <property type="match status" value="1"/>
</dbReference>
<keyword evidence="7" id="KW-0411">Iron-sulfur</keyword>
<dbReference type="EMBL" id="RAWI01001230">
    <property type="protein sequence ID" value="RKH78105.1"/>
    <property type="molecule type" value="Genomic_DNA"/>
</dbReference>
<feature type="non-terminal residue" evidence="11">
    <location>
        <position position="1"/>
    </location>
</feature>
<dbReference type="RefSeq" id="WP_120631153.1">
    <property type="nucleotide sequence ID" value="NZ_RAWI01001230.1"/>
</dbReference>
<feature type="domain" description="Aminotransferase class V" evidence="10">
    <location>
        <begin position="2"/>
        <end position="137"/>
    </location>
</feature>
<comment type="caution">
    <text evidence="11">The sequence shown here is derived from an EMBL/GenBank/DDBJ whole genome shotgun (WGS) entry which is preliminary data.</text>
</comment>
<keyword evidence="11" id="KW-0032">Aminotransferase</keyword>
<dbReference type="PANTHER" id="PTHR11601">
    <property type="entry name" value="CYSTEINE DESULFURYLASE FAMILY MEMBER"/>
    <property type="match status" value="1"/>
</dbReference>
<dbReference type="InterPro" id="IPR020578">
    <property type="entry name" value="Aminotrans_V_PyrdxlP_BS"/>
</dbReference>
<comment type="cofactor">
    <cofactor evidence="1 9">
        <name>pyridoxal 5'-phosphate</name>
        <dbReference type="ChEBI" id="CHEBI:597326"/>
    </cofactor>
</comment>
<evidence type="ECO:0000256" key="4">
    <source>
        <dbReference type="ARBA" id="ARBA00022723"/>
    </source>
</evidence>
<proteinExistence type="inferred from homology"/>
<evidence type="ECO:0000313" key="11">
    <source>
        <dbReference type="EMBL" id="RKH78105.1"/>
    </source>
</evidence>
<dbReference type="InterPro" id="IPR015424">
    <property type="entry name" value="PyrdxlP-dep_Trfase"/>
</dbReference>
<evidence type="ECO:0000256" key="6">
    <source>
        <dbReference type="ARBA" id="ARBA00023004"/>
    </source>
</evidence>
<evidence type="ECO:0000256" key="5">
    <source>
        <dbReference type="ARBA" id="ARBA00022898"/>
    </source>
</evidence>